<accession>A0A4D9EGE3</accession>
<evidence type="ECO:0000256" key="1">
    <source>
        <dbReference type="SAM" id="MobiDB-lite"/>
    </source>
</evidence>
<protein>
    <submittedName>
        <fullName evidence="2">Uncharacterized protein</fullName>
    </submittedName>
</protein>
<gene>
    <name evidence="2" type="ORF">DR999_PMT10773</name>
</gene>
<sequence length="141" mass="14830">MGLFRSAEQPQGLSACVEPPRSSHRAGVWCTARPPAPHTTAAFSNLAAPEALSCWQSPRPASPVPSPIAFEQLLGPQHQARRLCSSLAQDSHEHRSATCEHPGLGSPSPGDGGFTPSHPASREPPPQPAPRPRDLPSGLCV</sequence>
<evidence type="ECO:0000313" key="3">
    <source>
        <dbReference type="Proteomes" id="UP000297703"/>
    </source>
</evidence>
<keyword evidence="3" id="KW-1185">Reference proteome</keyword>
<name>A0A4D9EGE3_9SAUR</name>
<comment type="caution">
    <text evidence="2">The sequence shown here is derived from an EMBL/GenBank/DDBJ whole genome shotgun (WGS) entry which is preliminary data.</text>
</comment>
<feature type="region of interest" description="Disordered" evidence="1">
    <location>
        <begin position="86"/>
        <end position="141"/>
    </location>
</feature>
<dbReference type="EMBL" id="QXTE01000096">
    <property type="protein sequence ID" value="TFK06462.1"/>
    <property type="molecule type" value="Genomic_DNA"/>
</dbReference>
<dbReference type="AlphaFoldDB" id="A0A4D9EGE3"/>
<dbReference type="Proteomes" id="UP000297703">
    <property type="component" value="Unassembled WGS sequence"/>
</dbReference>
<reference evidence="2 3" key="2">
    <citation type="submission" date="2019-04" db="EMBL/GenBank/DDBJ databases">
        <title>The genome sequence of big-headed turtle.</title>
        <authorList>
            <person name="Gong S."/>
        </authorList>
    </citation>
    <scope>NUCLEOTIDE SEQUENCE [LARGE SCALE GENOMIC DNA]</scope>
    <source>
        <strain evidence="2">DO16091913</strain>
        <tissue evidence="2">Muscle</tissue>
    </source>
</reference>
<evidence type="ECO:0000313" key="2">
    <source>
        <dbReference type="EMBL" id="TFK06462.1"/>
    </source>
</evidence>
<feature type="region of interest" description="Disordered" evidence="1">
    <location>
        <begin position="1"/>
        <end position="26"/>
    </location>
</feature>
<proteinExistence type="predicted"/>
<organism evidence="2 3">
    <name type="scientific">Platysternon megacephalum</name>
    <name type="common">big-headed turtle</name>
    <dbReference type="NCBI Taxonomy" id="55544"/>
    <lineage>
        <taxon>Eukaryota</taxon>
        <taxon>Metazoa</taxon>
        <taxon>Chordata</taxon>
        <taxon>Craniata</taxon>
        <taxon>Vertebrata</taxon>
        <taxon>Euteleostomi</taxon>
        <taxon>Archelosauria</taxon>
        <taxon>Testudinata</taxon>
        <taxon>Testudines</taxon>
        <taxon>Cryptodira</taxon>
        <taxon>Durocryptodira</taxon>
        <taxon>Testudinoidea</taxon>
        <taxon>Platysternidae</taxon>
        <taxon>Platysternon</taxon>
    </lineage>
</organism>
<reference evidence="2 3" key="1">
    <citation type="submission" date="2019-04" db="EMBL/GenBank/DDBJ databases">
        <title>Draft genome of the big-headed turtle Platysternon megacephalum.</title>
        <authorList>
            <person name="Gong S."/>
        </authorList>
    </citation>
    <scope>NUCLEOTIDE SEQUENCE [LARGE SCALE GENOMIC DNA]</scope>
    <source>
        <strain evidence="2">DO16091913</strain>
        <tissue evidence="2">Muscle</tissue>
    </source>
</reference>